<sequence length="123" mass="13518">MSSTIPESPPPPTRPIPHLRGPPPIRISRPASDIDPIVGTSFDDIDGSCKCRGRQERSVSVGGVTLSPGYESYTKRLLLPLPTEYDHNSYDDLSADEAYEIPPRTRAQKKEDISTGSQVSRKI</sequence>
<comment type="caution">
    <text evidence="2">The sequence shown here is derived from an EMBL/GenBank/DDBJ whole genome shotgun (WGS) entry which is preliminary data.</text>
</comment>
<feature type="region of interest" description="Disordered" evidence="1">
    <location>
        <begin position="1"/>
        <end position="37"/>
    </location>
</feature>
<organism evidence="2 3">
    <name type="scientific">Meganyctiphanes norvegica</name>
    <name type="common">Northern krill</name>
    <name type="synonym">Thysanopoda norvegica</name>
    <dbReference type="NCBI Taxonomy" id="48144"/>
    <lineage>
        <taxon>Eukaryota</taxon>
        <taxon>Metazoa</taxon>
        <taxon>Ecdysozoa</taxon>
        <taxon>Arthropoda</taxon>
        <taxon>Crustacea</taxon>
        <taxon>Multicrustacea</taxon>
        <taxon>Malacostraca</taxon>
        <taxon>Eumalacostraca</taxon>
        <taxon>Eucarida</taxon>
        <taxon>Euphausiacea</taxon>
        <taxon>Euphausiidae</taxon>
        <taxon>Meganyctiphanes</taxon>
    </lineage>
</organism>
<gene>
    <name evidence="2" type="ORF">MNOR_LOCUS806</name>
</gene>
<proteinExistence type="predicted"/>
<evidence type="ECO:0000313" key="3">
    <source>
        <dbReference type="Proteomes" id="UP001497623"/>
    </source>
</evidence>
<dbReference type="AlphaFoldDB" id="A0AAV2PKW7"/>
<feature type="compositionally biased region" description="Pro residues" evidence="1">
    <location>
        <begin position="7"/>
        <end position="25"/>
    </location>
</feature>
<evidence type="ECO:0000256" key="1">
    <source>
        <dbReference type="SAM" id="MobiDB-lite"/>
    </source>
</evidence>
<evidence type="ECO:0000313" key="2">
    <source>
        <dbReference type="EMBL" id="CAL4059763.1"/>
    </source>
</evidence>
<reference evidence="2 3" key="1">
    <citation type="submission" date="2024-05" db="EMBL/GenBank/DDBJ databases">
        <authorList>
            <person name="Wallberg A."/>
        </authorList>
    </citation>
    <scope>NUCLEOTIDE SEQUENCE [LARGE SCALE GENOMIC DNA]</scope>
</reference>
<dbReference type="EMBL" id="CAXKWB010000190">
    <property type="protein sequence ID" value="CAL4059763.1"/>
    <property type="molecule type" value="Genomic_DNA"/>
</dbReference>
<accession>A0AAV2PKW7</accession>
<protein>
    <submittedName>
        <fullName evidence="2">Uncharacterized protein</fullName>
    </submittedName>
</protein>
<feature type="compositionally biased region" description="Polar residues" evidence="1">
    <location>
        <begin position="114"/>
        <end position="123"/>
    </location>
</feature>
<name>A0AAV2PKW7_MEGNR</name>
<feature type="region of interest" description="Disordered" evidence="1">
    <location>
        <begin position="94"/>
        <end position="123"/>
    </location>
</feature>
<keyword evidence="3" id="KW-1185">Reference proteome</keyword>
<dbReference type="Proteomes" id="UP001497623">
    <property type="component" value="Unassembled WGS sequence"/>
</dbReference>